<dbReference type="CDD" id="cd18773">
    <property type="entry name" value="PDC1_HK_sensor"/>
    <property type="match status" value="1"/>
</dbReference>
<dbReference type="PANTHER" id="PTHR45228">
    <property type="entry name" value="CYCLIC DI-GMP PHOSPHODIESTERASE TM_0186-RELATED"/>
    <property type="match status" value="1"/>
</dbReference>
<name>A0A1L0BXK7_9GAMM</name>
<gene>
    <name evidence="2" type="ORF">NVI5450_3745</name>
</gene>
<dbReference type="RefSeq" id="WP_254796078.1">
    <property type="nucleotide sequence ID" value="NZ_FPLD01000102.1"/>
</dbReference>
<dbReference type="Proteomes" id="UP000183794">
    <property type="component" value="Unassembled WGS sequence"/>
</dbReference>
<evidence type="ECO:0000259" key="1">
    <source>
        <dbReference type="PROSITE" id="PS51832"/>
    </source>
</evidence>
<organism evidence="2 3">
    <name type="scientific">Moritella viscosa</name>
    <dbReference type="NCBI Taxonomy" id="80854"/>
    <lineage>
        <taxon>Bacteria</taxon>
        <taxon>Pseudomonadati</taxon>
        <taxon>Pseudomonadota</taxon>
        <taxon>Gammaproteobacteria</taxon>
        <taxon>Alteromonadales</taxon>
        <taxon>Moritellaceae</taxon>
        <taxon>Moritella</taxon>
    </lineage>
</organism>
<dbReference type="GO" id="GO:0008081">
    <property type="term" value="F:phosphoric diester hydrolase activity"/>
    <property type="evidence" value="ECO:0007669"/>
    <property type="project" value="UniProtKB-ARBA"/>
</dbReference>
<dbReference type="PANTHER" id="PTHR45228:SF5">
    <property type="entry name" value="CYCLIC DI-GMP PHOSPHODIESTERASE VC_1348-RELATED"/>
    <property type="match status" value="1"/>
</dbReference>
<proteinExistence type="predicted"/>
<dbReference type="EMBL" id="FPLD01000102">
    <property type="protein sequence ID" value="SGZ11803.1"/>
    <property type="molecule type" value="Genomic_DNA"/>
</dbReference>
<evidence type="ECO:0000313" key="2">
    <source>
        <dbReference type="EMBL" id="SGZ11803.1"/>
    </source>
</evidence>
<dbReference type="InterPro" id="IPR037522">
    <property type="entry name" value="HD_GYP_dom"/>
</dbReference>
<dbReference type="InterPro" id="IPR029151">
    <property type="entry name" value="Sensor-like_sf"/>
</dbReference>
<dbReference type="SUPFAM" id="SSF103190">
    <property type="entry name" value="Sensory domain-like"/>
    <property type="match status" value="1"/>
</dbReference>
<dbReference type="Gene3D" id="1.10.3210.10">
    <property type="entry name" value="Hypothetical protein af1432"/>
    <property type="match status" value="2"/>
</dbReference>
<accession>A0A1L0BXK7</accession>
<dbReference type="Gene3D" id="3.30.450.20">
    <property type="entry name" value="PAS domain"/>
    <property type="match status" value="2"/>
</dbReference>
<sequence length="915" mass="105015">MESEKANCTNEYVKKYTSNLQSQIKLISIPAFTSLDMLIVVNLVENNDKDLTWLAPITTTLIKNPYITSLYAANQAGKSVFIYRITDEMRSAEQLFPTNAVFNINFNQVNGQQRRVFLNRELQVVSWEYYDNGGFDPRERPWFQGSKFDGRILISKPYQFYPSQHLGITFSRRSYDGTSVVAADFDYKSLSRLTSDMEYSEHAKTFLLTSTQDVIASNLKFSDADHSYSLAESEPDLANALAKLDHLMAFKTIIEPMTDRGELSRLLITPLRIGDDHVIYVVNLLKEKDFLATSAYLSSNFNIQNMLFLTLIFLIISVFSTRRIAKPLIYLNESLVNIQTFKYRRKEYKPSNIVEIDQLNETMLLMESVLVDFFNNLYDVARSSKPEELSASIVAQAESILFASSCQLFINSRKNRQKFNLNASSGNIPEFDLQTFAANNKAVLDKHVYKLSEQDGQIVFSGGPCKTGFIIPLMNRKEENVGVLVIGFKGQIDKAVYDRIRLVRNFIGFNEIVLEHLEKEQEQQELFHSFVMMTATALDKKSPYTGGHCQRVPEITKLIAEAAESDTDIFADFSLTSKNWEELLIAAWLHDCGKVTTPDYVMDKATKLETIYDRIHEIRMRYEVLKRDADVAYWQSIANGMDKFRAQQVCYELKAELDKEFAFIASCNPGREFLVPEKQQRLIEISKRTWLRTLPDDIGISQQALAKKSGGVNKLPVIENVLADKLEHLWAWEEKQNKHSERDFKILQPAHRFNRGEIHNLIVKTGTLTEEERYHINDHIVQTYVMLDQIMYPEYLKNVPLIAGSHHEKMNGEGYPLKLKREAIPIGGRMIAVADVFEALTASDRPYKDAKKLSQALKIMAFMVKDEHLDHDVFDLFLTKGVYQSYADEYLKPEQLDFVDVDGLRAIYISDVILL</sequence>
<dbReference type="InterPro" id="IPR052020">
    <property type="entry name" value="Cyclic_di-GMP/3'3'-cGAMP_PDE"/>
</dbReference>
<dbReference type="AlphaFoldDB" id="A0A1L0BXK7"/>
<protein>
    <submittedName>
        <fullName evidence="2">Chemotactic transducer-related protein</fullName>
    </submittedName>
</protein>
<dbReference type="CDD" id="cd00077">
    <property type="entry name" value="HDc"/>
    <property type="match status" value="2"/>
</dbReference>
<dbReference type="Pfam" id="PF13487">
    <property type="entry name" value="HD_5"/>
    <property type="match status" value="1"/>
</dbReference>
<evidence type="ECO:0000313" key="3">
    <source>
        <dbReference type="Proteomes" id="UP000183794"/>
    </source>
</evidence>
<dbReference type="SUPFAM" id="SSF109604">
    <property type="entry name" value="HD-domain/PDEase-like"/>
    <property type="match status" value="2"/>
</dbReference>
<reference evidence="2 3" key="1">
    <citation type="submission" date="2016-11" db="EMBL/GenBank/DDBJ databases">
        <authorList>
            <person name="Jaros S."/>
            <person name="Januszkiewicz K."/>
            <person name="Wedrychowicz H."/>
        </authorList>
    </citation>
    <scope>NUCLEOTIDE SEQUENCE [LARGE SCALE GENOMIC DNA]</scope>
    <source>
        <strain evidence="2">NVI 5450</strain>
    </source>
</reference>
<dbReference type="InterPro" id="IPR003607">
    <property type="entry name" value="HD/PDEase_dom"/>
</dbReference>
<feature type="domain" description="HD-GYP" evidence="1">
    <location>
        <begin position="686"/>
        <end position="893"/>
    </location>
</feature>
<dbReference type="PROSITE" id="PS51832">
    <property type="entry name" value="HD_GYP"/>
    <property type="match status" value="1"/>
</dbReference>
<dbReference type="SMART" id="SM00471">
    <property type="entry name" value="HDc"/>
    <property type="match status" value="1"/>
</dbReference>